<evidence type="ECO:0000256" key="1">
    <source>
        <dbReference type="ARBA" id="ARBA00009986"/>
    </source>
</evidence>
<reference evidence="4" key="1">
    <citation type="journal article" date="2016" name="Nat. Genet.">
        <title>The genome sequences of Arachis duranensis and Arachis ipaensis, the diploid ancestors of cultivated peanut.</title>
        <authorList>
            <person name="Bertioli D.J."/>
            <person name="Cannon S.B."/>
            <person name="Froenicke L."/>
            <person name="Huang G."/>
            <person name="Farmer A.D."/>
            <person name="Cannon E.K."/>
            <person name="Liu X."/>
            <person name="Gao D."/>
            <person name="Clevenger J."/>
            <person name="Dash S."/>
            <person name="Ren L."/>
            <person name="Moretzsohn M.C."/>
            <person name="Shirasawa K."/>
            <person name="Huang W."/>
            <person name="Vidigal B."/>
            <person name="Abernathy B."/>
            <person name="Chu Y."/>
            <person name="Niederhuth C.E."/>
            <person name="Umale P."/>
            <person name="Araujo A.C."/>
            <person name="Kozik A."/>
            <person name="Kim K.D."/>
            <person name="Burow M.D."/>
            <person name="Varshney R.K."/>
            <person name="Wang X."/>
            <person name="Zhang X."/>
            <person name="Barkley N."/>
            <person name="Guimaraes P.M."/>
            <person name="Isobe S."/>
            <person name="Guo B."/>
            <person name="Liao B."/>
            <person name="Stalker H.T."/>
            <person name="Schmitz R.J."/>
            <person name="Scheffler B.E."/>
            <person name="Leal-Bertioli S.C."/>
            <person name="Xun X."/>
            <person name="Jackson S.A."/>
            <person name="Michelmore R."/>
            <person name="Ozias-Akins P."/>
        </authorList>
    </citation>
    <scope>NUCLEOTIDE SEQUENCE [LARGE SCALE GENOMIC DNA]</scope>
    <source>
        <strain evidence="4">cv. V14167</strain>
    </source>
</reference>
<evidence type="ECO:0000313" key="5">
    <source>
        <dbReference type="RefSeq" id="XP_015971244.3"/>
    </source>
</evidence>
<dbReference type="Proteomes" id="UP000515211">
    <property type="component" value="Chromosome 6"/>
</dbReference>
<dbReference type="GO" id="GO:0006081">
    <property type="term" value="P:aldehyde metabolic process"/>
    <property type="evidence" value="ECO:0007669"/>
    <property type="project" value="InterPro"/>
</dbReference>
<dbReference type="SUPFAM" id="SSF53720">
    <property type="entry name" value="ALDH-like"/>
    <property type="match status" value="1"/>
</dbReference>
<dbReference type="PANTHER" id="PTHR43570:SF30">
    <property type="entry name" value="ALDEHYDE DEHYDROGENASE"/>
    <property type="match status" value="1"/>
</dbReference>
<evidence type="ECO:0000313" key="4">
    <source>
        <dbReference type="Proteomes" id="UP000515211"/>
    </source>
</evidence>
<name>A0A6P4DRS7_ARADU</name>
<accession>A0A6P4DRS7</accession>
<dbReference type="InterPro" id="IPR012394">
    <property type="entry name" value="Aldehyde_DH_NAD(P)"/>
</dbReference>
<dbReference type="Gene3D" id="3.40.605.10">
    <property type="entry name" value="Aldehyde Dehydrogenase, Chain A, domain 1"/>
    <property type="match status" value="1"/>
</dbReference>
<dbReference type="Pfam" id="PF00171">
    <property type="entry name" value="Aldedh"/>
    <property type="match status" value="1"/>
</dbReference>
<dbReference type="GO" id="GO:0005737">
    <property type="term" value="C:cytoplasm"/>
    <property type="evidence" value="ECO:0007669"/>
    <property type="project" value="TreeGrafter"/>
</dbReference>
<sequence length="131" mass="15273">MQYFMNDMKEYYGSGETKKVSWRKSQLKGLRRFLIEKEDILKALMLDLGKHKVEAFRDEIETLMKSLNFALSNLKYWISGKKAKLPQIALLSSAEIVPEPLSLVLIISSWNFLFGESCFLNHFPYVDQVFV</sequence>
<feature type="domain" description="Aldehyde dehydrogenase" evidence="3">
    <location>
        <begin position="19"/>
        <end position="112"/>
    </location>
</feature>
<dbReference type="InterPro" id="IPR016161">
    <property type="entry name" value="Ald_DH/histidinol_DH"/>
</dbReference>
<dbReference type="RefSeq" id="XP_015971244.3">
    <property type="nucleotide sequence ID" value="XM_016115758.3"/>
</dbReference>
<dbReference type="InterPro" id="IPR015590">
    <property type="entry name" value="Aldehyde_DH_dom"/>
</dbReference>
<organism evidence="4 5">
    <name type="scientific">Arachis duranensis</name>
    <name type="common">Wild peanut</name>
    <dbReference type="NCBI Taxonomy" id="130453"/>
    <lineage>
        <taxon>Eukaryota</taxon>
        <taxon>Viridiplantae</taxon>
        <taxon>Streptophyta</taxon>
        <taxon>Embryophyta</taxon>
        <taxon>Tracheophyta</taxon>
        <taxon>Spermatophyta</taxon>
        <taxon>Magnoliopsida</taxon>
        <taxon>eudicotyledons</taxon>
        <taxon>Gunneridae</taxon>
        <taxon>Pentapetalae</taxon>
        <taxon>rosids</taxon>
        <taxon>fabids</taxon>
        <taxon>Fabales</taxon>
        <taxon>Fabaceae</taxon>
        <taxon>Papilionoideae</taxon>
        <taxon>50 kb inversion clade</taxon>
        <taxon>dalbergioids sensu lato</taxon>
        <taxon>Dalbergieae</taxon>
        <taxon>Pterocarpus clade</taxon>
        <taxon>Arachis</taxon>
    </lineage>
</organism>
<keyword evidence="4" id="KW-1185">Reference proteome</keyword>
<keyword evidence="2" id="KW-0560">Oxidoreductase</keyword>
<evidence type="ECO:0000256" key="2">
    <source>
        <dbReference type="ARBA" id="ARBA00023002"/>
    </source>
</evidence>
<reference evidence="5" key="2">
    <citation type="submission" date="2025-08" db="UniProtKB">
        <authorList>
            <consortium name="RefSeq"/>
        </authorList>
    </citation>
    <scope>IDENTIFICATION</scope>
    <source>
        <tissue evidence="5">Whole plant</tissue>
    </source>
</reference>
<dbReference type="AlphaFoldDB" id="A0A6P4DRS7"/>
<dbReference type="KEGG" id="adu:107494722"/>
<dbReference type="GeneID" id="107494722"/>
<protein>
    <submittedName>
        <fullName evidence="5">Aldehyde dehydrogenase family 3 member F1-like</fullName>
    </submittedName>
</protein>
<proteinExistence type="inferred from homology"/>
<comment type="similarity">
    <text evidence="1">Belongs to the aldehyde dehydrogenase family.</text>
</comment>
<dbReference type="InterPro" id="IPR016162">
    <property type="entry name" value="Ald_DH_N"/>
</dbReference>
<gene>
    <name evidence="5" type="primary">LOC107494722</name>
</gene>
<evidence type="ECO:0000259" key="3">
    <source>
        <dbReference type="Pfam" id="PF00171"/>
    </source>
</evidence>
<dbReference type="PANTHER" id="PTHR43570">
    <property type="entry name" value="ALDEHYDE DEHYDROGENASE"/>
    <property type="match status" value="1"/>
</dbReference>
<dbReference type="GO" id="GO:0004029">
    <property type="term" value="F:aldehyde dehydrogenase (NAD+) activity"/>
    <property type="evidence" value="ECO:0007669"/>
    <property type="project" value="TreeGrafter"/>
</dbReference>